<organism evidence="1 2">
    <name type="scientific">Bacillus gaemokensis</name>
    <dbReference type="NCBI Taxonomy" id="574375"/>
    <lineage>
        <taxon>Bacteria</taxon>
        <taxon>Bacillati</taxon>
        <taxon>Bacillota</taxon>
        <taxon>Bacilli</taxon>
        <taxon>Bacillales</taxon>
        <taxon>Bacillaceae</taxon>
        <taxon>Bacillus</taxon>
        <taxon>Bacillus cereus group</taxon>
    </lineage>
</organism>
<dbReference type="eggNOG" id="COG0824">
    <property type="taxonomic scope" value="Bacteria"/>
</dbReference>
<dbReference type="RefSeq" id="WP_033672793.1">
    <property type="nucleotide sequence ID" value="NZ_JOTM01000001.1"/>
</dbReference>
<dbReference type="Pfam" id="PF13279">
    <property type="entry name" value="4HBT_2"/>
    <property type="match status" value="1"/>
</dbReference>
<protein>
    <submittedName>
        <fullName evidence="1">Uncharacterized protein</fullName>
    </submittedName>
</protein>
<evidence type="ECO:0000313" key="1">
    <source>
        <dbReference type="EMBL" id="KEK26424.1"/>
    </source>
</evidence>
<reference evidence="1 2" key="1">
    <citation type="submission" date="2014-06" db="EMBL/GenBank/DDBJ databases">
        <title>Draft genome sequence of Bacillus gaemokensis JCM 15801 (MCCC 1A00707).</title>
        <authorList>
            <person name="Lai Q."/>
            <person name="Liu Y."/>
            <person name="Shao Z."/>
        </authorList>
    </citation>
    <scope>NUCLEOTIDE SEQUENCE [LARGE SCALE GENOMIC DNA]</scope>
    <source>
        <strain evidence="1 2">JCM 15801</strain>
    </source>
</reference>
<proteinExistence type="predicted"/>
<dbReference type="PANTHER" id="PTHR31793:SF24">
    <property type="entry name" value="LONG-CHAIN ACYL-COA THIOESTERASE FADM"/>
    <property type="match status" value="1"/>
</dbReference>
<evidence type="ECO:0000313" key="2">
    <source>
        <dbReference type="Proteomes" id="UP000027778"/>
    </source>
</evidence>
<dbReference type="GO" id="GO:0047617">
    <property type="term" value="F:fatty acyl-CoA hydrolase activity"/>
    <property type="evidence" value="ECO:0007669"/>
    <property type="project" value="TreeGrafter"/>
</dbReference>
<dbReference type="InterPro" id="IPR029069">
    <property type="entry name" value="HotDog_dom_sf"/>
</dbReference>
<gene>
    <name evidence="1" type="ORF">BAGA_04070</name>
</gene>
<dbReference type="Proteomes" id="UP000027778">
    <property type="component" value="Unassembled WGS sequence"/>
</dbReference>
<dbReference type="PANTHER" id="PTHR31793">
    <property type="entry name" value="4-HYDROXYBENZOYL-COA THIOESTERASE FAMILY MEMBER"/>
    <property type="match status" value="1"/>
</dbReference>
<name>A0A073KGP6_9BACI</name>
<dbReference type="SUPFAM" id="SSF54637">
    <property type="entry name" value="Thioesterase/thiol ester dehydrase-isomerase"/>
    <property type="match status" value="1"/>
</dbReference>
<dbReference type="EMBL" id="JOTM01000001">
    <property type="protein sequence ID" value="KEK26424.1"/>
    <property type="molecule type" value="Genomic_DNA"/>
</dbReference>
<comment type="caution">
    <text evidence="1">The sequence shown here is derived from an EMBL/GenBank/DDBJ whole genome shotgun (WGS) entry which is preliminary data.</text>
</comment>
<dbReference type="InterPro" id="IPR050563">
    <property type="entry name" value="4-hydroxybenzoyl-CoA_TE"/>
</dbReference>
<keyword evidence="2" id="KW-1185">Reference proteome</keyword>
<dbReference type="AlphaFoldDB" id="A0A073KGP6"/>
<dbReference type="STRING" id="574375.AZF08_04120"/>
<dbReference type="FunFam" id="3.10.129.10:FF:000069">
    <property type="entry name" value="4-hydroxybenzoyl-CoA thioesterase"/>
    <property type="match status" value="1"/>
</dbReference>
<sequence length="148" mass="17359">MKKISYIEDFERWAKDFSFYIPIKVRFCETDMFGHMNNGVAFTYFEEARIEFFKELGFMQEWTHKASETMIVVADLQCNFLKQIFFDEHLKVYVKAETVGNSSLDLHYMVENEAGEICLVGRGAMVQASKKTGKGAPWLEEWKQKLLQ</sequence>
<accession>A0A073KGP6</accession>
<dbReference type="CDD" id="cd00586">
    <property type="entry name" value="4HBT"/>
    <property type="match status" value="1"/>
</dbReference>
<dbReference type="Gene3D" id="3.10.129.10">
    <property type="entry name" value="Hotdog Thioesterase"/>
    <property type="match status" value="1"/>
</dbReference>
<dbReference type="OrthoDB" id="9799036at2"/>